<protein>
    <submittedName>
        <fullName evidence="1">Uncharacterized protein</fullName>
    </submittedName>
</protein>
<dbReference type="Proteomes" id="UP000199642">
    <property type="component" value="Unassembled WGS sequence"/>
</dbReference>
<sequence>MLGLSFMGILGFDLIGSNSSVGMISQNLISTSQAQTLEEPCPPCGPLMGNESGTRYCCADTNSDYCPAAKC</sequence>
<proteinExistence type="predicted"/>
<gene>
    <name evidence="1" type="ORF">SAMN04487988_10580</name>
</gene>
<evidence type="ECO:0000313" key="1">
    <source>
        <dbReference type="EMBL" id="SFG56557.1"/>
    </source>
</evidence>
<dbReference type="EMBL" id="FOPC01000005">
    <property type="protein sequence ID" value="SFG56557.1"/>
    <property type="molecule type" value="Genomic_DNA"/>
</dbReference>
<dbReference type="AlphaFoldDB" id="A0A1I2SZZ0"/>
<name>A0A1I2SZZ0_9BACT</name>
<organism evidence="1 2">
    <name type="scientific">Algoriphagus hitonicola</name>
    <dbReference type="NCBI Taxonomy" id="435880"/>
    <lineage>
        <taxon>Bacteria</taxon>
        <taxon>Pseudomonadati</taxon>
        <taxon>Bacteroidota</taxon>
        <taxon>Cytophagia</taxon>
        <taxon>Cytophagales</taxon>
        <taxon>Cyclobacteriaceae</taxon>
        <taxon>Algoriphagus</taxon>
    </lineage>
</organism>
<accession>A0A1I2SZZ0</accession>
<keyword evidence="2" id="KW-1185">Reference proteome</keyword>
<reference evidence="2" key="1">
    <citation type="submission" date="2016-10" db="EMBL/GenBank/DDBJ databases">
        <authorList>
            <person name="Varghese N."/>
            <person name="Submissions S."/>
        </authorList>
    </citation>
    <scope>NUCLEOTIDE SEQUENCE [LARGE SCALE GENOMIC DNA]</scope>
    <source>
        <strain evidence="2">DSM 19315</strain>
    </source>
</reference>
<evidence type="ECO:0000313" key="2">
    <source>
        <dbReference type="Proteomes" id="UP000199642"/>
    </source>
</evidence>
<dbReference type="STRING" id="435880.SAMN04487988_10580"/>